<evidence type="ECO:0000313" key="2">
    <source>
        <dbReference type="EMBL" id="PQK11574.1"/>
    </source>
</evidence>
<reference evidence="2 3" key="1">
    <citation type="submission" date="2016-07" db="EMBL/GenBank/DDBJ databases">
        <title>Comparative genomics of the entomopathogenic fungus Beauveria bassiana.</title>
        <authorList>
            <person name="Valero Jimenez C.A."/>
            <person name="Zwaan B.J."/>
            <person name="Van Kan J.A."/>
            <person name="Takken W."/>
            <person name="Debets A.J."/>
            <person name="Schoustra S.E."/>
            <person name="Koenraadt C.J."/>
        </authorList>
    </citation>
    <scope>NUCLEOTIDE SEQUENCE [LARGE SCALE GENOMIC DNA]</scope>
    <source>
        <strain evidence="2 3">ARSEF 8028</strain>
    </source>
</reference>
<protein>
    <submittedName>
        <fullName evidence="2">Uncharacterized protein</fullName>
    </submittedName>
</protein>
<dbReference type="EMBL" id="JRHA01000003">
    <property type="protein sequence ID" value="PQK11574.1"/>
    <property type="molecule type" value="Genomic_DNA"/>
</dbReference>
<evidence type="ECO:0000313" key="3">
    <source>
        <dbReference type="Proteomes" id="UP000237441"/>
    </source>
</evidence>
<accession>A0A2S7Y6B0</accession>
<proteinExistence type="predicted"/>
<feature type="region of interest" description="Disordered" evidence="1">
    <location>
        <begin position="189"/>
        <end position="377"/>
    </location>
</feature>
<gene>
    <name evidence="2" type="ORF">BB8028_0003g01980</name>
</gene>
<evidence type="ECO:0000256" key="1">
    <source>
        <dbReference type="SAM" id="MobiDB-lite"/>
    </source>
</evidence>
<feature type="region of interest" description="Disordered" evidence="1">
    <location>
        <begin position="1"/>
        <end position="66"/>
    </location>
</feature>
<feature type="compositionally biased region" description="Low complexity" evidence="1">
    <location>
        <begin position="348"/>
        <end position="360"/>
    </location>
</feature>
<comment type="caution">
    <text evidence="2">The sequence shown here is derived from an EMBL/GenBank/DDBJ whole genome shotgun (WGS) entry which is preliminary data.</text>
</comment>
<feature type="compositionally biased region" description="Acidic residues" evidence="1">
    <location>
        <begin position="132"/>
        <end position="156"/>
    </location>
</feature>
<feature type="compositionally biased region" description="Polar residues" evidence="1">
    <location>
        <begin position="332"/>
        <end position="347"/>
    </location>
</feature>
<feature type="compositionally biased region" description="Low complexity" evidence="1">
    <location>
        <begin position="32"/>
        <end position="65"/>
    </location>
</feature>
<dbReference type="Proteomes" id="UP000237441">
    <property type="component" value="Unassembled WGS sequence"/>
</dbReference>
<dbReference type="OrthoDB" id="4838114at2759"/>
<sequence length="377" mass="40093">MPLVEPPHPATLPAASIPDHDTATELQSTYNSPSCSSPRPRSLSLSVEQTATTTTTAAAASSSPALDDISDDMLSIHSTKSEPFASAGLEAPALPQKSALRASRLLATLPQKLPEDRTVLTHAAPHLVYLSSEEDGSSSADDLSDLDSFDSDSEESLDGRVTHGEFARVVSVIFSGKPSVINLTGRSTSLTSLRPRPSNDAALRPTSTVPSLGRMRSSSSSTSSATSSLDHPPRSSSIITSIDKRRPKFLHVDPFAAGKSDRDDTESLKTPKTPTAMFSRAFSSLVKKRSRPTLSSAPRENELVHMEQVGEEATEEQVEDESASPKSGGPSKYQNIMTTAKKNSQQVAPAPTTPTSPNSAKNGLRSFSLGRRMSIRV</sequence>
<feature type="compositionally biased region" description="Acidic residues" evidence="1">
    <location>
        <begin position="309"/>
        <end position="322"/>
    </location>
</feature>
<feature type="compositionally biased region" description="Pro residues" evidence="1">
    <location>
        <begin position="1"/>
        <end position="10"/>
    </location>
</feature>
<feature type="compositionally biased region" description="Low complexity" evidence="1">
    <location>
        <begin position="217"/>
        <end position="228"/>
    </location>
</feature>
<dbReference type="AlphaFoldDB" id="A0A2S7Y6B0"/>
<organism evidence="2 3">
    <name type="scientific">Beauveria bassiana</name>
    <name type="common">White muscardine disease fungus</name>
    <name type="synonym">Tritirachium shiotae</name>
    <dbReference type="NCBI Taxonomy" id="176275"/>
    <lineage>
        <taxon>Eukaryota</taxon>
        <taxon>Fungi</taxon>
        <taxon>Dikarya</taxon>
        <taxon>Ascomycota</taxon>
        <taxon>Pezizomycotina</taxon>
        <taxon>Sordariomycetes</taxon>
        <taxon>Hypocreomycetidae</taxon>
        <taxon>Hypocreales</taxon>
        <taxon>Cordycipitaceae</taxon>
        <taxon>Beauveria</taxon>
    </lineage>
</organism>
<name>A0A2S7Y6B0_BEABA</name>
<feature type="compositionally biased region" description="Basic and acidic residues" evidence="1">
    <location>
        <begin position="259"/>
        <end position="269"/>
    </location>
</feature>
<feature type="region of interest" description="Disordered" evidence="1">
    <location>
        <begin position="131"/>
        <end position="158"/>
    </location>
</feature>